<evidence type="ECO:0000259" key="11">
    <source>
        <dbReference type="PROSITE" id="PS50157"/>
    </source>
</evidence>
<keyword evidence="4" id="KW-0677">Repeat</keyword>
<dbReference type="SUPFAM" id="SSF57667">
    <property type="entry name" value="beta-beta-alpha zinc fingers"/>
    <property type="match status" value="3"/>
</dbReference>
<proteinExistence type="inferred from homology"/>
<evidence type="ECO:0000256" key="2">
    <source>
        <dbReference type="ARBA" id="ARBA00010831"/>
    </source>
</evidence>
<evidence type="ECO:0000313" key="12">
    <source>
        <dbReference type="EMBL" id="KAG9510128.1"/>
    </source>
</evidence>
<dbReference type="PROSITE" id="PS50157">
    <property type="entry name" value="ZINC_FINGER_C2H2_2"/>
    <property type="match status" value="4"/>
</dbReference>
<feature type="region of interest" description="Disordered" evidence="10">
    <location>
        <begin position="232"/>
        <end position="259"/>
    </location>
</feature>
<feature type="domain" description="C2H2-type" evidence="11">
    <location>
        <begin position="373"/>
        <end position="402"/>
    </location>
</feature>
<comment type="subcellular location">
    <subcellularLocation>
        <location evidence="1">Nucleus</location>
    </subcellularLocation>
</comment>
<comment type="caution">
    <text evidence="12">The sequence shown here is derived from an EMBL/GenBank/DDBJ whole genome shotgun (WGS) entry which is preliminary data.</text>
</comment>
<dbReference type="InterPro" id="IPR043359">
    <property type="entry name" value="GLI-like"/>
</dbReference>
<keyword evidence="5 9" id="KW-0863">Zinc-finger</keyword>
<dbReference type="Proteomes" id="UP000825002">
    <property type="component" value="Unassembled WGS sequence"/>
</dbReference>
<organism evidence="12 13">
    <name type="scientific">Fragariocoptes setiger</name>
    <dbReference type="NCBI Taxonomy" id="1670756"/>
    <lineage>
        <taxon>Eukaryota</taxon>
        <taxon>Metazoa</taxon>
        <taxon>Ecdysozoa</taxon>
        <taxon>Arthropoda</taxon>
        <taxon>Chelicerata</taxon>
        <taxon>Arachnida</taxon>
        <taxon>Acari</taxon>
        <taxon>Acariformes</taxon>
        <taxon>Trombidiformes</taxon>
        <taxon>Prostigmata</taxon>
        <taxon>Eupodina</taxon>
        <taxon>Eriophyoidea</taxon>
        <taxon>Phytoptidae</taxon>
        <taxon>Fragariocoptes</taxon>
    </lineage>
</organism>
<accession>A0ABQ7S9P7</accession>
<dbReference type="PANTHER" id="PTHR45718">
    <property type="entry name" value="TRANSCRIPTIONAL ACTIVATOR CUBITUS INTERRUPTUS"/>
    <property type="match status" value="1"/>
</dbReference>
<keyword evidence="3" id="KW-0479">Metal-binding</keyword>
<keyword evidence="13" id="KW-1185">Reference proteome</keyword>
<dbReference type="EMBL" id="JAIFTH010000226">
    <property type="protein sequence ID" value="KAG9510128.1"/>
    <property type="molecule type" value="Genomic_DNA"/>
</dbReference>
<dbReference type="PANTHER" id="PTHR45718:SF8">
    <property type="entry name" value="GLIS FAMILY ZINC FINGER 2"/>
    <property type="match status" value="1"/>
</dbReference>
<evidence type="ECO:0000256" key="8">
    <source>
        <dbReference type="ARBA" id="ARBA00023242"/>
    </source>
</evidence>
<gene>
    <name evidence="12" type="primary">Glis3</name>
    <name evidence="12" type="ORF">GZH46_01337</name>
</gene>
<feature type="non-terminal residue" evidence="12">
    <location>
        <position position="1"/>
    </location>
</feature>
<feature type="compositionally biased region" description="Polar residues" evidence="10">
    <location>
        <begin position="250"/>
        <end position="259"/>
    </location>
</feature>
<dbReference type="Pfam" id="PF23561">
    <property type="entry name" value="zf-C2H2_15"/>
    <property type="match status" value="1"/>
</dbReference>
<evidence type="ECO:0000256" key="7">
    <source>
        <dbReference type="ARBA" id="ARBA00023125"/>
    </source>
</evidence>
<dbReference type="SMART" id="SM00355">
    <property type="entry name" value="ZnF_C2H2"/>
    <property type="match status" value="4"/>
</dbReference>
<evidence type="ECO:0000256" key="1">
    <source>
        <dbReference type="ARBA" id="ARBA00004123"/>
    </source>
</evidence>
<evidence type="ECO:0000256" key="5">
    <source>
        <dbReference type="ARBA" id="ARBA00022771"/>
    </source>
</evidence>
<evidence type="ECO:0000313" key="13">
    <source>
        <dbReference type="Proteomes" id="UP000825002"/>
    </source>
</evidence>
<dbReference type="InterPro" id="IPR036236">
    <property type="entry name" value="Znf_C2H2_sf"/>
</dbReference>
<evidence type="ECO:0000256" key="3">
    <source>
        <dbReference type="ARBA" id="ARBA00022723"/>
    </source>
</evidence>
<dbReference type="Pfam" id="PF00096">
    <property type="entry name" value="zf-C2H2"/>
    <property type="match status" value="2"/>
</dbReference>
<evidence type="ECO:0000256" key="6">
    <source>
        <dbReference type="ARBA" id="ARBA00022833"/>
    </source>
</evidence>
<dbReference type="Gene3D" id="3.30.160.60">
    <property type="entry name" value="Classic Zinc Finger"/>
    <property type="match status" value="4"/>
</dbReference>
<evidence type="ECO:0000256" key="10">
    <source>
        <dbReference type="SAM" id="MobiDB-lite"/>
    </source>
</evidence>
<feature type="domain" description="C2H2-type" evidence="11">
    <location>
        <begin position="315"/>
        <end position="342"/>
    </location>
</feature>
<sequence>YSFHPTLYADSITFGGDSSCYSTPCAVSASQDLMMHGYEPALGAGPPLMSASSPSSSALSTGTGRTLATLCASAPTSLTPIEQYHSSSASSSFVDHCFAASASSLDSCHNGSLMTLDTYINDNSCQQYYQQPQYYHLQPQQLQQQQQHLHSVGRSSTSCINSCQDLLNASFTSQLSTASTNSTLLDPGTLSSHMPTKMTMLQSAAVTRSANQFSVSASSSASSASTATTTSTASAASTVEQQHLDHHSSFNRSDGGSSIQSDCTHTNEADYHPYTCQWFDCYLSFIDMHEFVKHLEEVHVNSTSESKHKYYCAWQNCRRADQPFNARYKLLIHMRVHSGEKPYPCEQDSCRKSFSRLENLKIHNRSHTGEKPYSCKYDGCNKAFTNSSDRIKHHKTHVDAADDNLLKSSQDSLRESDQDQVLSYSWTGESFVKRIYGNNNNAYHNKNNWTTATVDNRDDDSNLSDIYDYNNNHSRLASSFTSGCAPMFNANSNNHHRRASMFELPSVSLQNNHSLFVVPPSTDIMNSTNSVHQDGLQVDTLL</sequence>
<name>A0ABQ7S9P7_9ACAR</name>
<dbReference type="InterPro" id="IPR013087">
    <property type="entry name" value="Znf_C2H2_type"/>
</dbReference>
<evidence type="ECO:0000256" key="9">
    <source>
        <dbReference type="PROSITE-ProRule" id="PRU00042"/>
    </source>
</evidence>
<comment type="similarity">
    <text evidence="2">Belongs to the GLI C2H2-type zinc-finger protein family.</text>
</comment>
<keyword evidence="7" id="KW-0238">DNA-binding</keyword>
<dbReference type="PROSITE" id="PS00028">
    <property type="entry name" value="ZINC_FINGER_C2H2_1"/>
    <property type="match status" value="3"/>
</dbReference>
<feature type="domain" description="C2H2-type" evidence="11">
    <location>
        <begin position="274"/>
        <end position="304"/>
    </location>
</feature>
<evidence type="ECO:0000256" key="4">
    <source>
        <dbReference type="ARBA" id="ARBA00022737"/>
    </source>
</evidence>
<feature type="domain" description="C2H2-type" evidence="11">
    <location>
        <begin position="343"/>
        <end position="372"/>
    </location>
</feature>
<keyword evidence="6" id="KW-0862">Zinc</keyword>
<dbReference type="InterPro" id="IPR056436">
    <property type="entry name" value="Znf-C2H2_ZIC1-5/GLI1-3-like"/>
</dbReference>
<protein>
    <submittedName>
        <fullName evidence="12">Zinc finger protein GLIS3</fullName>
    </submittedName>
</protein>
<keyword evidence="8" id="KW-0539">Nucleus</keyword>
<reference evidence="12 13" key="1">
    <citation type="submission" date="2020-10" db="EMBL/GenBank/DDBJ databases">
        <authorList>
            <person name="Klimov P.B."/>
            <person name="Dyachkov S.M."/>
            <person name="Chetverikov P.E."/>
        </authorList>
    </citation>
    <scope>NUCLEOTIDE SEQUENCE [LARGE SCALE GENOMIC DNA]</scope>
    <source>
        <strain evidence="12">BMOC 18-1129-001#AD2665</strain>
        <tissue evidence="12">Entire mites</tissue>
    </source>
</reference>